<proteinExistence type="inferred from homology"/>
<organism evidence="4 5">
    <name type="scientific">Cocos nucifera</name>
    <name type="common">Coconut palm</name>
    <dbReference type="NCBI Taxonomy" id="13894"/>
    <lineage>
        <taxon>Eukaryota</taxon>
        <taxon>Viridiplantae</taxon>
        <taxon>Streptophyta</taxon>
        <taxon>Embryophyta</taxon>
        <taxon>Tracheophyta</taxon>
        <taxon>Spermatophyta</taxon>
        <taxon>Magnoliopsida</taxon>
        <taxon>Liliopsida</taxon>
        <taxon>Arecaceae</taxon>
        <taxon>Arecoideae</taxon>
        <taxon>Cocoseae</taxon>
        <taxon>Attaleinae</taxon>
        <taxon>Cocos</taxon>
    </lineage>
</organism>
<accession>A0A8K0IYE4</accession>
<reference evidence="4" key="2">
    <citation type="submission" date="2019-07" db="EMBL/GenBank/DDBJ databases">
        <authorList>
            <person name="Yang Y."/>
            <person name="Bocs S."/>
            <person name="Baudouin L."/>
        </authorList>
    </citation>
    <scope>NUCLEOTIDE SEQUENCE</scope>
    <source>
        <tissue evidence="4">Spear leaf of Hainan Tall coconut</tissue>
    </source>
</reference>
<dbReference type="Pfam" id="PF00201">
    <property type="entry name" value="UDPGT"/>
    <property type="match status" value="1"/>
</dbReference>
<gene>
    <name evidence="4" type="ORF">COCNU_16G004040</name>
</gene>
<protein>
    <submittedName>
        <fullName evidence="4">Putative UDP-glycosyltransferase 91C1</fullName>
    </submittedName>
</protein>
<dbReference type="PANTHER" id="PTHR48049:SF57">
    <property type="entry name" value="UDP-GLYCOSYLTRANSFERASE 91C1-LIKE"/>
    <property type="match status" value="1"/>
</dbReference>
<dbReference type="Proteomes" id="UP000797356">
    <property type="component" value="Chromosome 16"/>
</dbReference>
<dbReference type="Pfam" id="PF14571">
    <property type="entry name" value="Di19_C"/>
    <property type="match status" value="1"/>
</dbReference>
<evidence type="ECO:0000313" key="5">
    <source>
        <dbReference type="Proteomes" id="UP000797356"/>
    </source>
</evidence>
<dbReference type="EMBL" id="CM017887">
    <property type="protein sequence ID" value="KAG1371310.1"/>
    <property type="molecule type" value="Genomic_DNA"/>
</dbReference>
<feature type="domain" description="Di19 C-terminal" evidence="3">
    <location>
        <begin position="2"/>
        <end position="74"/>
    </location>
</feature>
<keyword evidence="5" id="KW-1185">Reference proteome</keyword>
<comment type="caution">
    <text evidence="4">The sequence shown here is derived from an EMBL/GenBank/DDBJ whole genome shotgun (WGS) entry which is preliminary data.</text>
</comment>
<dbReference type="InterPro" id="IPR027935">
    <property type="entry name" value="Di19_C"/>
</dbReference>
<dbReference type="InterPro" id="IPR050481">
    <property type="entry name" value="UDP-glycosyltransf_plant"/>
</dbReference>
<sequence length="465" mass="51649">MLSLLRRDLREGNLQSLLGGSSYVAAPSSAAPDPFLSSLIYTSPVAESSREVQPESLDEENMINKSSDEKVAERYDALGLVNLNVHIFHMKNLNSLKKFFAEESPDYVIHDFVPYWAAAAARDTGVQSIFFSVYSAAFVAFIGPPEALTEDGRRKLWPTPESLTSPPDWLPSSSTVAFRRREAEVFYSAAFTMNTSGIIDVDRFRLAVESCTAVAFRTCPEYEGGYLEVLLRLYRKPVIPVGLISPSPPAAGGEEGDDRWGRVFRWLDARPPKSVVFVSFGSEYKMERSELHELAHGLELANVPFLWALRSPSWCNGTSDEDALPTGFIDRTKGRGTVCFGWAPQLEILAHPCIGGSLFHSGWGSIIETLRHGHTLVVLPCMLDQSLNARFLVEKGIAVEVERRDDGSFTRDGIVKALDMAMVSGQGEELRTKTREMAALFADQELDDKYVREFVDYLLKAVDAN</sequence>
<evidence type="ECO:0000313" key="4">
    <source>
        <dbReference type="EMBL" id="KAG1371310.1"/>
    </source>
</evidence>
<comment type="similarity">
    <text evidence="1">Belongs to the UDP-glycosyltransferase family.</text>
</comment>
<keyword evidence="2" id="KW-0808">Transferase</keyword>
<evidence type="ECO:0000256" key="2">
    <source>
        <dbReference type="ARBA" id="ARBA00022679"/>
    </source>
</evidence>
<name>A0A8K0IYE4_COCNU</name>
<dbReference type="GO" id="GO:0035251">
    <property type="term" value="F:UDP-glucosyltransferase activity"/>
    <property type="evidence" value="ECO:0007669"/>
    <property type="project" value="InterPro"/>
</dbReference>
<dbReference type="OrthoDB" id="757575at2759"/>
<reference evidence="4" key="1">
    <citation type="journal article" date="2017" name="Gigascience">
        <title>The genome draft of coconut (Cocos nucifera).</title>
        <authorList>
            <person name="Xiao Y."/>
            <person name="Xu P."/>
            <person name="Fan H."/>
            <person name="Baudouin L."/>
            <person name="Xia W."/>
            <person name="Bocs S."/>
            <person name="Xu J."/>
            <person name="Li Q."/>
            <person name="Guo A."/>
            <person name="Zhou L."/>
            <person name="Li J."/>
            <person name="Wu Y."/>
            <person name="Ma Z."/>
            <person name="Armero A."/>
            <person name="Issali A.E."/>
            <person name="Liu N."/>
            <person name="Peng M."/>
            <person name="Yang Y."/>
        </authorList>
    </citation>
    <scope>NUCLEOTIDE SEQUENCE</scope>
    <source>
        <tissue evidence="4">Spear leaf of Hainan Tall coconut</tissue>
    </source>
</reference>
<dbReference type="AlphaFoldDB" id="A0A8K0IYE4"/>
<dbReference type="CDD" id="cd03784">
    <property type="entry name" value="GT1_Gtf-like"/>
    <property type="match status" value="1"/>
</dbReference>
<dbReference type="Gene3D" id="3.40.50.2000">
    <property type="entry name" value="Glycogen Phosphorylase B"/>
    <property type="match status" value="2"/>
</dbReference>
<dbReference type="SUPFAM" id="SSF53756">
    <property type="entry name" value="UDP-Glycosyltransferase/glycogen phosphorylase"/>
    <property type="match status" value="1"/>
</dbReference>
<dbReference type="InterPro" id="IPR002213">
    <property type="entry name" value="UDP_glucos_trans"/>
</dbReference>
<dbReference type="PANTHER" id="PTHR48049">
    <property type="entry name" value="GLYCOSYLTRANSFERASE"/>
    <property type="match status" value="1"/>
</dbReference>
<evidence type="ECO:0000256" key="1">
    <source>
        <dbReference type="ARBA" id="ARBA00009995"/>
    </source>
</evidence>
<dbReference type="FunFam" id="3.40.50.2000:FF:000037">
    <property type="entry name" value="Glycosyltransferase"/>
    <property type="match status" value="1"/>
</dbReference>
<evidence type="ECO:0000259" key="3">
    <source>
        <dbReference type="Pfam" id="PF14571"/>
    </source>
</evidence>